<proteinExistence type="predicted"/>
<accession>A0ABM7F8N8</accession>
<evidence type="ECO:0000313" key="3">
    <source>
        <dbReference type="Proteomes" id="UP001321542"/>
    </source>
</evidence>
<sequence length="85" mass="9043">MVPILAHGVAAWLRSGYSARRRVRSRGVWDRAHAVQPMGIAVGKGADTDERRQAGHPFAVPSHDGAARARGATRGASIGTECDRV</sequence>
<dbReference type="EMBL" id="AP018448">
    <property type="protein sequence ID" value="BBC32338.1"/>
    <property type="molecule type" value="Genomic_DNA"/>
</dbReference>
<evidence type="ECO:0000256" key="1">
    <source>
        <dbReference type="SAM" id="MobiDB-lite"/>
    </source>
</evidence>
<gene>
    <name evidence="2" type="ORF">SGFS_036320</name>
</gene>
<evidence type="ECO:0000313" key="2">
    <source>
        <dbReference type="EMBL" id="BBC32338.1"/>
    </source>
</evidence>
<feature type="region of interest" description="Disordered" evidence="1">
    <location>
        <begin position="51"/>
        <end position="85"/>
    </location>
</feature>
<dbReference type="Proteomes" id="UP001321542">
    <property type="component" value="Chromosome"/>
</dbReference>
<reference evidence="2 3" key="1">
    <citation type="journal article" date="2010" name="ChemBioChem">
        <title>Cloning and characterization of the biosynthetic gene cluster of 16-membered macrolide antibiotic FD-891: involvement of a dual functional cytochrome P450 monooxygenase catalyzing epoxidation and hydroxylation.</title>
        <authorList>
            <person name="Kudo F."/>
            <person name="Motegi A."/>
            <person name="Mizoue K."/>
            <person name="Eguchi T."/>
        </authorList>
    </citation>
    <scope>NUCLEOTIDE SEQUENCE [LARGE SCALE GENOMIC DNA]</scope>
    <source>
        <strain evidence="2 3">A-8890</strain>
    </source>
</reference>
<protein>
    <submittedName>
        <fullName evidence="2">Uncharacterized protein</fullName>
    </submittedName>
</protein>
<name>A0ABM7F8N8_9ACTN</name>
<reference evidence="2 3" key="2">
    <citation type="journal article" date="2023" name="ChemBioChem">
        <title>Acyltransferase Domain Exchange between Two Independent Type I Polyketide Synthases in the Same Producer Strain of Macrolide Antibiotics.</title>
        <authorList>
            <person name="Kudo F."/>
            <person name="Kishikawa K."/>
            <person name="Tsuboi K."/>
            <person name="Kido T."/>
            <person name="Usui T."/>
            <person name="Hashimoto J."/>
            <person name="Shin-Ya K."/>
            <person name="Miyanaga A."/>
            <person name="Eguchi T."/>
        </authorList>
    </citation>
    <scope>NUCLEOTIDE SEQUENCE [LARGE SCALE GENOMIC DNA]</scope>
    <source>
        <strain evidence="2 3">A-8890</strain>
    </source>
</reference>
<organism evidence="2 3">
    <name type="scientific">Streptomyces graminofaciens</name>
    <dbReference type="NCBI Taxonomy" id="68212"/>
    <lineage>
        <taxon>Bacteria</taxon>
        <taxon>Bacillati</taxon>
        <taxon>Actinomycetota</taxon>
        <taxon>Actinomycetes</taxon>
        <taxon>Kitasatosporales</taxon>
        <taxon>Streptomycetaceae</taxon>
        <taxon>Streptomyces</taxon>
    </lineage>
</organism>
<keyword evidence="3" id="KW-1185">Reference proteome</keyword>